<dbReference type="SUPFAM" id="SSF88723">
    <property type="entry name" value="PIN domain-like"/>
    <property type="match status" value="1"/>
</dbReference>
<evidence type="ECO:0000313" key="7">
    <source>
        <dbReference type="Proteomes" id="UP001595823"/>
    </source>
</evidence>
<dbReference type="InterPro" id="IPR002716">
    <property type="entry name" value="PIN_dom"/>
</dbReference>
<dbReference type="InterPro" id="IPR029060">
    <property type="entry name" value="PIN-like_dom_sf"/>
</dbReference>
<name>A0ABV8U043_9ACTN</name>
<evidence type="ECO:0000256" key="3">
    <source>
        <dbReference type="ARBA" id="ARBA00022801"/>
    </source>
</evidence>
<evidence type="ECO:0000256" key="1">
    <source>
        <dbReference type="ARBA" id="ARBA00022722"/>
    </source>
</evidence>
<dbReference type="Proteomes" id="UP001595823">
    <property type="component" value="Unassembled WGS sequence"/>
</dbReference>
<evidence type="ECO:0000256" key="2">
    <source>
        <dbReference type="ARBA" id="ARBA00022723"/>
    </source>
</evidence>
<dbReference type="EMBL" id="JBHSDK010000021">
    <property type="protein sequence ID" value="MFC4336450.1"/>
    <property type="molecule type" value="Genomic_DNA"/>
</dbReference>
<keyword evidence="4" id="KW-0460">Magnesium</keyword>
<dbReference type="RefSeq" id="WP_380622404.1">
    <property type="nucleotide sequence ID" value="NZ_JBHSDK010000021.1"/>
</dbReference>
<keyword evidence="2" id="KW-0479">Metal-binding</keyword>
<reference evidence="7" key="1">
    <citation type="journal article" date="2019" name="Int. J. Syst. Evol. Microbiol.">
        <title>The Global Catalogue of Microorganisms (GCM) 10K type strain sequencing project: providing services to taxonomists for standard genome sequencing and annotation.</title>
        <authorList>
            <consortium name="The Broad Institute Genomics Platform"/>
            <consortium name="The Broad Institute Genome Sequencing Center for Infectious Disease"/>
            <person name="Wu L."/>
            <person name="Ma J."/>
        </authorList>
    </citation>
    <scope>NUCLEOTIDE SEQUENCE [LARGE SCALE GENOMIC DNA]</scope>
    <source>
        <strain evidence="7">IBRC-M 10908</strain>
    </source>
</reference>
<dbReference type="CDD" id="cd09874">
    <property type="entry name" value="PIN_MT3492-like"/>
    <property type="match status" value="1"/>
</dbReference>
<accession>A0ABV8U043</accession>
<evidence type="ECO:0000259" key="5">
    <source>
        <dbReference type="Pfam" id="PF01850"/>
    </source>
</evidence>
<protein>
    <submittedName>
        <fullName evidence="6">Type II toxin-antitoxin system VapC family toxin</fullName>
    </submittedName>
</protein>
<sequence length="145" mass="15507">MIVYADSSVLVRAYLPDEKGHEGALDLLNDPDLVVVTGTWTLIEVAGALVRAAKCFRGDQGVLLAAWEADTSDEGPITVIGAPQNEVERAAYGIVVEHGIRAMDAWHVASAVLMVPQLAVGEEYGFVSRDKDQAAVAESKGFRIL</sequence>
<evidence type="ECO:0000256" key="4">
    <source>
        <dbReference type="ARBA" id="ARBA00022842"/>
    </source>
</evidence>
<organism evidence="6 7">
    <name type="scientific">Salininema proteolyticum</name>
    <dbReference type="NCBI Taxonomy" id="1607685"/>
    <lineage>
        <taxon>Bacteria</taxon>
        <taxon>Bacillati</taxon>
        <taxon>Actinomycetota</taxon>
        <taxon>Actinomycetes</taxon>
        <taxon>Glycomycetales</taxon>
        <taxon>Glycomycetaceae</taxon>
        <taxon>Salininema</taxon>
    </lineage>
</organism>
<feature type="domain" description="PIN" evidence="5">
    <location>
        <begin position="3"/>
        <end position="137"/>
    </location>
</feature>
<keyword evidence="1" id="KW-0540">Nuclease</keyword>
<comment type="caution">
    <text evidence="6">The sequence shown here is derived from an EMBL/GenBank/DDBJ whole genome shotgun (WGS) entry which is preliminary data.</text>
</comment>
<evidence type="ECO:0000313" key="6">
    <source>
        <dbReference type="EMBL" id="MFC4336450.1"/>
    </source>
</evidence>
<gene>
    <name evidence="6" type="ORF">ACFPET_14700</name>
</gene>
<keyword evidence="3" id="KW-0378">Hydrolase</keyword>
<proteinExistence type="predicted"/>
<dbReference type="Pfam" id="PF01850">
    <property type="entry name" value="PIN"/>
    <property type="match status" value="1"/>
</dbReference>
<keyword evidence="7" id="KW-1185">Reference proteome</keyword>
<dbReference type="Gene3D" id="3.40.50.1010">
    <property type="entry name" value="5'-nuclease"/>
    <property type="match status" value="1"/>
</dbReference>